<organism evidence="3 4">
    <name type="scientific">Cuscuta europaea</name>
    <name type="common">European dodder</name>
    <dbReference type="NCBI Taxonomy" id="41803"/>
    <lineage>
        <taxon>Eukaryota</taxon>
        <taxon>Viridiplantae</taxon>
        <taxon>Streptophyta</taxon>
        <taxon>Embryophyta</taxon>
        <taxon>Tracheophyta</taxon>
        <taxon>Spermatophyta</taxon>
        <taxon>Magnoliopsida</taxon>
        <taxon>eudicotyledons</taxon>
        <taxon>Gunneridae</taxon>
        <taxon>Pentapetalae</taxon>
        <taxon>asterids</taxon>
        <taxon>lamiids</taxon>
        <taxon>Solanales</taxon>
        <taxon>Convolvulaceae</taxon>
        <taxon>Cuscuteae</taxon>
        <taxon>Cuscuta</taxon>
        <taxon>Cuscuta subgen. Cuscuta</taxon>
    </lineage>
</organism>
<accession>A0A9P0YVA1</accession>
<dbReference type="PANTHER" id="PTHR45089:SF57">
    <property type="entry name" value="DNAJ HEAT SHOCK N-TERMINAL DOMAIN-CONTAINING PROTEIN"/>
    <property type="match status" value="1"/>
</dbReference>
<dbReference type="EMBL" id="CAMAPE010000010">
    <property type="protein sequence ID" value="CAH9076646.1"/>
    <property type="molecule type" value="Genomic_DNA"/>
</dbReference>
<dbReference type="Pfam" id="PF11926">
    <property type="entry name" value="DUF3444"/>
    <property type="match status" value="1"/>
</dbReference>
<proteinExistence type="predicted"/>
<sequence length="114" mass="13577">MDCESDSDLNNVDDSVETYTYPDPEFHDFDKDKEESCFAADQLWARYDTADGMPRFYAHIKKIYFPEFAIQFNWLEIHPHDKVVNDWADAKLPVACGKFKRCRKSEIVYHRKLF</sequence>
<protein>
    <recommendedName>
        <fullName evidence="1">DUF3444 domain-containing protein</fullName>
    </recommendedName>
</protein>
<feature type="domain" description="DUF3444" evidence="1">
    <location>
        <begin position="17"/>
        <end position="114"/>
    </location>
</feature>
<dbReference type="PANTHER" id="PTHR45089">
    <property type="entry name" value="DNAJ HEAT SHOCK AMINO-TERMINAL DOMAIN PROTEIN-RELATED"/>
    <property type="match status" value="1"/>
</dbReference>
<evidence type="ECO:0000313" key="2">
    <source>
        <dbReference type="EMBL" id="CAH9076646.1"/>
    </source>
</evidence>
<reference evidence="3" key="1">
    <citation type="submission" date="2022-07" db="EMBL/GenBank/DDBJ databases">
        <authorList>
            <person name="Macas J."/>
            <person name="Novak P."/>
            <person name="Neumann P."/>
        </authorList>
    </citation>
    <scope>NUCLEOTIDE SEQUENCE</scope>
</reference>
<evidence type="ECO:0000313" key="3">
    <source>
        <dbReference type="EMBL" id="CAH9076650.1"/>
    </source>
</evidence>
<keyword evidence="4" id="KW-1185">Reference proteome</keyword>
<dbReference type="EMBL" id="CAMAPE010000010">
    <property type="protein sequence ID" value="CAH9076650.1"/>
    <property type="molecule type" value="Genomic_DNA"/>
</dbReference>
<dbReference type="OrthoDB" id="10250354at2759"/>
<evidence type="ECO:0000313" key="4">
    <source>
        <dbReference type="Proteomes" id="UP001152484"/>
    </source>
</evidence>
<name>A0A9P0YVA1_CUSEU</name>
<comment type="caution">
    <text evidence="3">The sequence shown here is derived from an EMBL/GenBank/DDBJ whole genome shotgun (WGS) entry which is preliminary data.</text>
</comment>
<evidence type="ECO:0000259" key="1">
    <source>
        <dbReference type="Pfam" id="PF11926"/>
    </source>
</evidence>
<dbReference type="AlphaFoldDB" id="A0A9P0YVA1"/>
<gene>
    <name evidence="2" type="ORF">CEURO_LOCUS5908</name>
    <name evidence="3" type="ORF">CEURO_LOCUS5912</name>
</gene>
<dbReference type="InterPro" id="IPR024593">
    <property type="entry name" value="DUF3444"/>
</dbReference>
<dbReference type="Proteomes" id="UP001152484">
    <property type="component" value="Unassembled WGS sequence"/>
</dbReference>